<reference evidence="3" key="1">
    <citation type="journal article" date="2019" name="Int. J. Syst. Evol. Microbiol.">
        <title>The Global Catalogue of Microorganisms (GCM) 10K type strain sequencing project: providing services to taxonomists for standard genome sequencing and annotation.</title>
        <authorList>
            <consortium name="The Broad Institute Genomics Platform"/>
            <consortium name="The Broad Institute Genome Sequencing Center for Infectious Disease"/>
            <person name="Wu L."/>
            <person name="Ma J."/>
        </authorList>
    </citation>
    <scope>NUCLEOTIDE SEQUENCE [LARGE SCALE GENOMIC DNA]</scope>
    <source>
        <strain evidence="3">CCUG 60527</strain>
    </source>
</reference>
<evidence type="ECO:0000256" key="1">
    <source>
        <dbReference type="SAM" id="Phobius"/>
    </source>
</evidence>
<dbReference type="EMBL" id="JBHTJR010000057">
    <property type="protein sequence ID" value="MFD0994150.1"/>
    <property type="molecule type" value="Genomic_DNA"/>
</dbReference>
<dbReference type="InterPro" id="IPR007060">
    <property type="entry name" value="FtsL/DivIC"/>
</dbReference>
<accession>A0ABW3JV74</accession>
<proteinExistence type="predicted"/>
<evidence type="ECO:0000313" key="2">
    <source>
        <dbReference type="EMBL" id="MFD0994150.1"/>
    </source>
</evidence>
<protein>
    <submittedName>
        <fullName evidence="2">Septum formation initiator family protein</fullName>
    </submittedName>
</protein>
<comment type="caution">
    <text evidence="2">The sequence shown here is derived from an EMBL/GenBank/DDBJ whole genome shotgun (WGS) entry which is preliminary data.</text>
</comment>
<keyword evidence="3" id="KW-1185">Reference proteome</keyword>
<dbReference type="RefSeq" id="WP_386109133.1">
    <property type="nucleotide sequence ID" value="NZ_JBHTJR010000057.1"/>
</dbReference>
<evidence type="ECO:0000313" key="3">
    <source>
        <dbReference type="Proteomes" id="UP001597062"/>
    </source>
</evidence>
<organism evidence="2 3">
    <name type="scientific">Tenacibaculum geojense</name>
    <dbReference type="NCBI Taxonomy" id="915352"/>
    <lineage>
        <taxon>Bacteria</taxon>
        <taxon>Pseudomonadati</taxon>
        <taxon>Bacteroidota</taxon>
        <taxon>Flavobacteriia</taxon>
        <taxon>Flavobacteriales</taxon>
        <taxon>Flavobacteriaceae</taxon>
        <taxon>Tenacibaculum</taxon>
    </lineage>
</organism>
<feature type="transmembrane region" description="Helical" evidence="1">
    <location>
        <begin position="12"/>
        <end position="32"/>
    </location>
</feature>
<keyword evidence="1" id="KW-0812">Transmembrane</keyword>
<gene>
    <name evidence="2" type="ORF">ACFQ1U_13120</name>
</gene>
<name>A0ABW3JV74_9FLAO</name>
<keyword evidence="1" id="KW-1133">Transmembrane helix</keyword>
<dbReference type="Proteomes" id="UP001597062">
    <property type="component" value="Unassembled WGS sequence"/>
</dbReference>
<keyword evidence="1" id="KW-0472">Membrane</keyword>
<dbReference type="Pfam" id="PF04977">
    <property type="entry name" value="DivIC"/>
    <property type="match status" value="1"/>
</dbReference>
<sequence length="105" mass="12853">MKLKKLLNKPAFKIATNIYLLILTGFVIWMLFFDENSYLTHREFNKEINELETWIEYHKNKIATDKETIKKLQDSIELERYAREKYLMKKENEDIFIIEFDTLKK</sequence>